<reference evidence="7 8" key="1">
    <citation type="submission" date="2023-02" db="EMBL/GenBank/DDBJ databases">
        <title>Genome sequence of Lacticaseibacillus sp. KACC 23028.</title>
        <authorList>
            <person name="Kim S."/>
            <person name="Heo J."/>
            <person name="Kwon S.-W."/>
        </authorList>
    </citation>
    <scope>NUCLEOTIDE SEQUENCE [LARGE SCALE GENOMIC DNA]</scope>
    <source>
        <strain evidence="7 8">KACC 23028</strain>
    </source>
</reference>
<evidence type="ECO:0000313" key="7">
    <source>
        <dbReference type="EMBL" id="WDF83590.1"/>
    </source>
</evidence>
<gene>
    <name evidence="7" type="ORF">PQ472_04975</name>
</gene>
<dbReference type="InterPro" id="IPR009061">
    <property type="entry name" value="DNA-bd_dom_put_sf"/>
</dbReference>
<dbReference type="RefSeq" id="WP_274261844.1">
    <property type="nucleotide sequence ID" value="NZ_CP117884.1"/>
</dbReference>
<protein>
    <submittedName>
        <fullName evidence="7">MerR family transcriptional regulator</fullName>
    </submittedName>
</protein>
<feature type="region of interest" description="Disordered" evidence="5">
    <location>
        <begin position="99"/>
        <end position="119"/>
    </location>
</feature>
<keyword evidence="3" id="KW-0238">DNA-binding</keyword>
<evidence type="ECO:0000259" key="6">
    <source>
        <dbReference type="PROSITE" id="PS50937"/>
    </source>
</evidence>
<dbReference type="Pfam" id="PF13411">
    <property type="entry name" value="MerR_1"/>
    <property type="match status" value="1"/>
</dbReference>
<dbReference type="Gene3D" id="1.10.1660.10">
    <property type="match status" value="1"/>
</dbReference>
<dbReference type="EMBL" id="CP117884">
    <property type="protein sequence ID" value="WDF83590.1"/>
    <property type="molecule type" value="Genomic_DNA"/>
</dbReference>
<keyword evidence="4" id="KW-0804">Transcription</keyword>
<dbReference type="Proteomes" id="UP001220377">
    <property type="component" value="Chromosome"/>
</dbReference>
<dbReference type="InterPro" id="IPR047057">
    <property type="entry name" value="MerR_fam"/>
</dbReference>
<name>A0ABY7X0B0_9LACO</name>
<sequence>MEEDFALRRRAVLPIGTVMSLTTLTARQIRYYENQGLVHPQRNAGNHRMYSLIDVDNLIQIVRDREAGLSLADIKRLRLARTKHQRETDSDARQVLQDELMNSSPFRQGNTIFGQGLRP</sequence>
<evidence type="ECO:0000256" key="3">
    <source>
        <dbReference type="ARBA" id="ARBA00023125"/>
    </source>
</evidence>
<dbReference type="SUPFAM" id="SSF46955">
    <property type="entry name" value="Putative DNA-binding domain"/>
    <property type="match status" value="1"/>
</dbReference>
<organism evidence="7 8">
    <name type="scientific">Lacticaseibacillus pabuli</name>
    <dbReference type="NCBI Taxonomy" id="3025672"/>
    <lineage>
        <taxon>Bacteria</taxon>
        <taxon>Bacillati</taxon>
        <taxon>Bacillota</taxon>
        <taxon>Bacilli</taxon>
        <taxon>Lactobacillales</taxon>
        <taxon>Lactobacillaceae</taxon>
        <taxon>Lacticaseibacillus</taxon>
    </lineage>
</organism>
<proteinExistence type="predicted"/>
<dbReference type="InterPro" id="IPR000551">
    <property type="entry name" value="MerR-type_HTH_dom"/>
</dbReference>
<keyword evidence="1" id="KW-0678">Repressor</keyword>
<evidence type="ECO:0000313" key="8">
    <source>
        <dbReference type="Proteomes" id="UP001220377"/>
    </source>
</evidence>
<keyword evidence="8" id="KW-1185">Reference proteome</keyword>
<dbReference type="PANTHER" id="PTHR30204">
    <property type="entry name" value="REDOX-CYCLING DRUG-SENSING TRANSCRIPTIONAL ACTIVATOR SOXR"/>
    <property type="match status" value="1"/>
</dbReference>
<dbReference type="SMART" id="SM00422">
    <property type="entry name" value="HTH_MERR"/>
    <property type="match status" value="1"/>
</dbReference>
<evidence type="ECO:0000256" key="1">
    <source>
        <dbReference type="ARBA" id="ARBA00022491"/>
    </source>
</evidence>
<evidence type="ECO:0000256" key="4">
    <source>
        <dbReference type="ARBA" id="ARBA00023163"/>
    </source>
</evidence>
<dbReference type="PROSITE" id="PS50937">
    <property type="entry name" value="HTH_MERR_2"/>
    <property type="match status" value="1"/>
</dbReference>
<feature type="compositionally biased region" description="Polar residues" evidence="5">
    <location>
        <begin position="100"/>
        <end position="113"/>
    </location>
</feature>
<evidence type="ECO:0000256" key="5">
    <source>
        <dbReference type="SAM" id="MobiDB-lite"/>
    </source>
</evidence>
<accession>A0ABY7X0B0</accession>
<feature type="domain" description="HTH merR-type" evidence="6">
    <location>
        <begin position="12"/>
        <end position="80"/>
    </location>
</feature>
<evidence type="ECO:0000256" key="2">
    <source>
        <dbReference type="ARBA" id="ARBA00023015"/>
    </source>
</evidence>
<keyword evidence="2" id="KW-0805">Transcription regulation</keyword>
<dbReference type="PANTHER" id="PTHR30204:SF65">
    <property type="entry name" value="HTH-TYPE TRANSCRIPTIONAL REGULATOR TNRA"/>
    <property type="match status" value="1"/>
</dbReference>